<sequence>MTYDTGIFVFNRITDEEKWKLFLKAVYDYFLQRQNDRMHMVVNRNETTGEFQPLIKEDHPVLTDLKLFHLTDQFNFIKGDTNDSFDATWRTNLAQNVYGKESYELTRDEKSVVYEKSLKKVRGIAKRMNYSLTEDELLTLVGSKDGASWETFSIKPPIAISIEGITLPLYAHHFKKSWGQVWHPMCSEFVIEIFRKLLRNFFSEEQHYCYFNQLNYLNDPNEPPSRYYASDNKYRQHATKETREENNAFYQQIQGTTTDSAESGATLSLLYKQR</sequence>
<dbReference type="EMBL" id="CAJOBB010003273">
    <property type="protein sequence ID" value="CAF4031227.1"/>
    <property type="molecule type" value="Genomic_DNA"/>
</dbReference>
<proteinExistence type="predicted"/>
<comment type="caution">
    <text evidence="2">The sequence shown here is derived from an EMBL/GenBank/DDBJ whole genome shotgun (WGS) entry which is preliminary data.</text>
</comment>
<dbReference type="EMBL" id="CAJNOE010000136">
    <property type="protein sequence ID" value="CAF0962828.1"/>
    <property type="molecule type" value="Genomic_DNA"/>
</dbReference>
<evidence type="ECO:0000313" key="1">
    <source>
        <dbReference type="EMBL" id="CAF0962828.1"/>
    </source>
</evidence>
<dbReference type="Proteomes" id="UP000663868">
    <property type="component" value="Unassembled WGS sequence"/>
</dbReference>
<protein>
    <submittedName>
        <fullName evidence="2">Uncharacterized protein</fullName>
    </submittedName>
</protein>
<gene>
    <name evidence="1" type="ORF">IZO911_LOCUS15639</name>
    <name evidence="2" type="ORF">KXQ929_LOCUS30300</name>
</gene>
<evidence type="ECO:0000313" key="2">
    <source>
        <dbReference type="EMBL" id="CAF4031227.1"/>
    </source>
</evidence>
<dbReference type="Proteomes" id="UP000663860">
    <property type="component" value="Unassembled WGS sequence"/>
</dbReference>
<organism evidence="2 3">
    <name type="scientific">Adineta steineri</name>
    <dbReference type="NCBI Taxonomy" id="433720"/>
    <lineage>
        <taxon>Eukaryota</taxon>
        <taxon>Metazoa</taxon>
        <taxon>Spiralia</taxon>
        <taxon>Gnathifera</taxon>
        <taxon>Rotifera</taxon>
        <taxon>Eurotatoria</taxon>
        <taxon>Bdelloidea</taxon>
        <taxon>Adinetida</taxon>
        <taxon>Adinetidae</taxon>
        <taxon>Adineta</taxon>
    </lineage>
</organism>
<evidence type="ECO:0000313" key="3">
    <source>
        <dbReference type="Proteomes" id="UP000663868"/>
    </source>
</evidence>
<dbReference type="AlphaFoldDB" id="A0A819Q8V0"/>
<accession>A0A819Q8V0</accession>
<reference evidence="2" key="1">
    <citation type="submission" date="2021-02" db="EMBL/GenBank/DDBJ databases">
        <authorList>
            <person name="Nowell W R."/>
        </authorList>
    </citation>
    <scope>NUCLEOTIDE SEQUENCE</scope>
</reference>
<name>A0A819Q8V0_9BILA</name>